<evidence type="ECO:0000256" key="2">
    <source>
        <dbReference type="ARBA" id="ARBA00004988"/>
    </source>
</evidence>
<proteinExistence type="inferred from homology"/>
<evidence type="ECO:0000313" key="9">
    <source>
        <dbReference type="EMBL" id="KAG1314187.1"/>
    </source>
</evidence>
<keyword evidence="6" id="KW-0413">Isomerase</keyword>
<dbReference type="NCBIfam" id="TIGR00021">
    <property type="entry name" value="rpiA"/>
    <property type="match status" value="1"/>
</dbReference>
<organism evidence="9 10">
    <name type="scientific">Rhizopus oryzae</name>
    <name type="common">Mucormycosis agent</name>
    <name type="synonym">Rhizopus arrhizus var. delemar</name>
    <dbReference type="NCBI Taxonomy" id="64495"/>
    <lineage>
        <taxon>Eukaryota</taxon>
        <taxon>Fungi</taxon>
        <taxon>Fungi incertae sedis</taxon>
        <taxon>Mucoromycota</taxon>
        <taxon>Mucoromycotina</taxon>
        <taxon>Mucoromycetes</taxon>
        <taxon>Mucorales</taxon>
        <taxon>Mucorineae</taxon>
        <taxon>Rhizopodaceae</taxon>
        <taxon>Rhizopus</taxon>
    </lineage>
</organism>
<evidence type="ECO:0000256" key="3">
    <source>
        <dbReference type="ARBA" id="ARBA00008088"/>
    </source>
</evidence>
<dbReference type="GO" id="GO:0005737">
    <property type="term" value="C:cytoplasm"/>
    <property type="evidence" value="ECO:0007669"/>
    <property type="project" value="TreeGrafter"/>
</dbReference>
<reference evidence="9" key="1">
    <citation type="journal article" date="2020" name="Microb. Genom.">
        <title>Genetic diversity of clinical and environmental Mucorales isolates obtained from an investigation of mucormycosis cases among solid organ transplant recipients.</title>
        <authorList>
            <person name="Nguyen M.H."/>
            <person name="Kaul D."/>
            <person name="Muto C."/>
            <person name="Cheng S.J."/>
            <person name="Richter R.A."/>
            <person name="Bruno V.M."/>
            <person name="Liu G."/>
            <person name="Beyhan S."/>
            <person name="Sundermann A.J."/>
            <person name="Mounaud S."/>
            <person name="Pasculle A.W."/>
            <person name="Nierman W.C."/>
            <person name="Driscoll E."/>
            <person name="Cumbie R."/>
            <person name="Clancy C.J."/>
            <person name="Dupont C.L."/>
        </authorList>
    </citation>
    <scope>NUCLEOTIDE SEQUENCE</scope>
    <source>
        <strain evidence="9">GL11</strain>
    </source>
</reference>
<dbReference type="Proteomes" id="UP000716291">
    <property type="component" value="Unassembled WGS sequence"/>
</dbReference>
<dbReference type="FunFam" id="3.40.50.1360:FF:000014">
    <property type="entry name" value="Ribose 5-phosphate isomerase"/>
    <property type="match status" value="1"/>
</dbReference>
<dbReference type="FunFam" id="3.30.70.260:FF:000018">
    <property type="entry name" value="Ribose-5-phosphate isomerase A"/>
    <property type="match status" value="1"/>
</dbReference>
<accession>A0A9P6XHT0</accession>
<evidence type="ECO:0000256" key="4">
    <source>
        <dbReference type="ARBA" id="ARBA00011959"/>
    </source>
</evidence>
<dbReference type="PANTHER" id="PTHR11934:SF0">
    <property type="entry name" value="RIBOSE-5-PHOSPHATE ISOMERASE"/>
    <property type="match status" value="1"/>
</dbReference>
<name>A0A9P6XHT0_RHIOR</name>
<dbReference type="EC" id="5.3.1.6" evidence="4"/>
<gene>
    <name evidence="9" type="ORF">G6F64_001674</name>
</gene>
<dbReference type="NCBIfam" id="NF001924">
    <property type="entry name" value="PRK00702.1"/>
    <property type="match status" value="1"/>
</dbReference>
<evidence type="ECO:0000256" key="7">
    <source>
        <dbReference type="ARBA" id="ARBA00029734"/>
    </source>
</evidence>
<comment type="similarity">
    <text evidence="3">Belongs to the ribose 5-phosphate isomerase family.</text>
</comment>
<dbReference type="EMBL" id="JAANQT010000133">
    <property type="protein sequence ID" value="KAG1314187.1"/>
    <property type="molecule type" value="Genomic_DNA"/>
</dbReference>
<dbReference type="CDD" id="cd01398">
    <property type="entry name" value="RPI_A"/>
    <property type="match status" value="1"/>
</dbReference>
<dbReference type="PANTHER" id="PTHR11934">
    <property type="entry name" value="RIBOSE-5-PHOSPHATE ISOMERASE"/>
    <property type="match status" value="1"/>
</dbReference>
<dbReference type="Gene3D" id="3.30.70.260">
    <property type="match status" value="1"/>
</dbReference>
<evidence type="ECO:0000256" key="8">
    <source>
        <dbReference type="ARBA" id="ARBA00032273"/>
    </source>
</evidence>
<comment type="catalytic activity">
    <reaction evidence="1">
        <text>aldehydo-D-ribose 5-phosphate = D-ribulose 5-phosphate</text>
        <dbReference type="Rhea" id="RHEA:14657"/>
        <dbReference type="ChEBI" id="CHEBI:58121"/>
        <dbReference type="ChEBI" id="CHEBI:58273"/>
        <dbReference type="EC" id="5.3.1.6"/>
    </reaction>
</comment>
<dbReference type="InterPro" id="IPR037171">
    <property type="entry name" value="NagB/RpiA_transferase-like"/>
</dbReference>
<protein>
    <recommendedName>
        <fullName evidence="5">Ribose-5-phosphate isomerase</fullName>
        <ecNumber evidence="4">5.3.1.6</ecNumber>
    </recommendedName>
    <alternativeName>
        <fullName evidence="8">D-ribose-5-phosphate ketol-isomerase</fullName>
    </alternativeName>
    <alternativeName>
        <fullName evidence="7">Phosphoriboisomerase</fullName>
    </alternativeName>
</protein>
<evidence type="ECO:0000313" key="10">
    <source>
        <dbReference type="Proteomes" id="UP000716291"/>
    </source>
</evidence>
<evidence type="ECO:0000256" key="1">
    <source>
        <dbReference type="ARBA" id="ARBA00001713"/>
    </source>
</evidence>
<sequence>MSSDSIEQGKKLAAYRAVDEYISPNHKVVGIGSGSTVVYVVERILQKPELKHIVYIPTSFQSKILILEGGLQLGSIEQYPEIDVTIDGADEVDEYLNAIKGGGACQFQEKVVAEAAHQFVIVADFRKKSKQLGTGWLKGVPIEVVPMTYKSILKAIETKLSLKPIKATLRMAINKAGPVVTDNGNFVIDAHFGAIEDPQKLLTELKLLTGVYEVGLFCNMAEKAYFGEENGSVDIWTK</sequence>
<dbReference type="SUPFAM" id="SSF100950">
    <property type="entry name" value="NagB/RpiA/CoA transferase-like"/>
    <property type="match status" value="1"/>
</dbReference>
<dbReference type="GO" id="GO:0004751">
    <property type="term" value="F:ribose-5-phosphate isomerase activity"/>
    <property type="evidence" value="ECO:0007669"/>
    <property type="project" value="UniProtKB-EC"/>
</dbReference>
<dbReference type="GO" id="GO:0006014">
    <property type="term" value="P:D-ribose metabolic process"/>
    <property type="evidence" value="ECO:0007669"/>
    <property type="project" value="TreeGrafter"/>
</dbReference>
<evidence type="ECO:0000256" key="6">
    <source>
        <dbReference type="ARBA" id="ARBA00023235"/>
    </source>
</evidence>
<dbReference type="SUPFAM" id="SSF75445">
    <property type="entry name" value="D-ribose-5-phosphate isomerase (RpiA), lid domain"/>
    <property type="match status" value="1"/>
</dbReference>
<dbReference type="OrthoDB" id="1555531at2759"/>
<dbReference type="GO" id="GO:0009052">
    <property type="term" value="P:pentose-phosphate shunt, non-oxidative branch"/>
    <property type="evidence" value="ECO:0007669"/>
    <property type="project" value="InterPro"/>
</dbReference>
<dbReference type="Gene3D" id="3.40.50.1360">
    <property type="match status" value="1"/>
</dbReference>
<dbReference type="AlphaFoldDB" id="A0A9P6XHT0"/>
<comment type="caution">
    <text evidence="9">The sequence shown here is derived from an EMBL/GenBank/DDBJ whole genome shotgun (WGS) entry which is preliminary data.</text>
</comment>
<dbReference type="InterPro" id="IPR004788">
    <property type="entry name" value="Ribose5P_isomerase_type_A"/>
</dbReference>
<comment type="pathway">
    <text evidence="2">Carbohydrate degradation; pentose phosphate pathway; D-ribose 5-phosphate from D-ribulose 5-phosphate (non-oxidative stage): step 1/1.</text>
</comment>
<keyword evidence="10" id="KW-1185">Reference proteome</keyword>
<evidence type="ECO:0000256" key="5">
    <source>
        <dbReference type="ARBA" id="ARBA00019150"/>
    </source>
</evidence>
<dbReference type="Pfam" id="PF06026">
    <property type="entry name" value="Rib_5-P_isom_A"/>
    <property type="match status" value="1"/>
</dbReference>